<keyword evidence="3" id="KW-0804">Transcription</keyword>
<dbReference type="InterPro" id="IPR004827">
    <property type="entry name" value="bZIP"/>
</dbReference>
<evidence type="ECO:0000256" key="1">
    <source>
        <dbReference type="ARBA" id="ARBA00023015"/>
    </source>
</evidence>
<dbReference type="CDD" id="cd14687">
    <property type="entry name" value="bZIP_ATF2"/>
    <property type="match status" value="1"/>
</dbReference>
<proteinExistence type="predicted"/>
<dbReference type="PROSITE" id="PS50217">
    <property type="entry name" value="BZIP"/>
    <property type="match status" value="1"/>
</dbReference>
<sequence>MNPTLTVASNPFALLPLDGNNAIAPDQLSNHWCGGIACGHGLAVKEQESFPAPTDMLGVSGFPPRHVDGFMDLDPGKSAMGERKTPAMQMLDSCYTGSSRDTVIDPSLSTCVATNSQPDDTTKGVSRSLDFLSSMTEPSSVKKRGRPRKSRTSAAALTAGSTSNRDATTRSGRRASTKSEGQDSASDDPKALRVREKNRIAADKCRSRRRVEEDNLKTQHDELEREHHRLSGALSELMAETYVLKNMLMEHGSCDCRLIQEYLKESASEWVAKKLSESTSTSKLG</sequence>
<dbReference type="AlphaFoldDB" id="A0AB34FU27"/>
<dbReference type="PANTHER" id="PTHR23351">
    <property type="entry name" value="FOS TRANSCRIPTION FACTOR-RELATED"/>
    <property type="match status" value="1"/>
</dbReference>
<dbReference type="Proteomes" id="UP001163105">
    <property type="component" value="Unassembled WGS sequence"/>
</dbReference>
<organism evidence="6 7">
    <name type="scientific">Purpureocillium lavendulum</name>
    <dbReference type="NCBI Taxonomy" id="1247861"/>
    <lineage>
        <taxon>Eukaryota</taxon>
        <taxon>Fungi</taxon>
        <taxon>Dikarya</taxon>
        <taxon>Ascomycota</taxon>
        <taxon>Pezizomycotina</taxon>
        <taxon>Sordariomycetes</taxon>
        <taxon>Hypocreomycetidae</taxon>
        <taxon>Hypocreales</taxon>
        <taxon>Ophiocordycipitaceae</taxon>
        <taxon>Purpureocillium</taxon>
    </lineage>
</organism>
<evidence type="ECO:0000256" key="4">
    <source>
        <dbReference type="SAM" id="MobiDB-lite"/>
    </source>
</evidence>
<protein>
    <submittedName>
        <fullName evidence="6">Metallophosphoesterase domain protein</fullName>
    </submittedName>
</protein>
<dbReference type="Gene3D" id="1.20.5.170">
    <property type="match status" value="1"/>
</dbReference>
<keyword evidence="1" id="KW-0805">Transcription regulation</keyword>
<accession>A0AB34FU27</accession>
<keyword evidence="7" id="KW-1185">Reference proteome</keyword>
<dbReference type="InterPro" id="IPR046347">
    <property type="entry name" value="bZIP_sf"/>
</dbReference>
<feature type="region of interest" description="Disordered" evidence="4">
    <location>
        <begin position="112"/>
        <end position="224"/>
    </location>
</feature>
<dbReference type="GO" id="GO:0000978">
    <property type="term" value="F:RNA polymerase II cis-regulatory region sequence-specific DNA binding"/>
    <property type="evidence" value="ECO:0007669"/>
    <property type="project" value="TreeGrafter"/>
</dbReference>
<evidence type="ECO:0000313" key="6">
    <source>
        <dbReference type="EMBL" id="KAJ6442321.1"/>
    </source>
</evidence>
<evidence type="ECO:0000259" key="5">
    <source>
        <dbReference type="PROSITE" id="PS50217"/>
    </source>
</evidence>
<evidence type="ECO:0000313" key="7">
    <source>
        <dbReference type="Proteomes" id="UP001163105"/>
    </source>
</evidence>
<dbReference type="GO" id="GO:0005634">
    <property type="term" value="C:nucleus"/>
    <property type="evidence" value="ECO:0007669"/>
    <property type="project" value="TreeGrafter"/>
</dbReference>
<dbReference type="PANTHER" id="PTHR23351:SF24">
    <property type="entry name" value="ACTIVATING TRANSCRIPTION FACTOR 3-RELATED"/>
    <property type="match status" value="1"/>
</dbReference>
<reference evidence="6" key="1">
    <citation type="submission" date="2023-01" db="EMBL/GenBank/DDBJ databases">
        <title>The growth and conidiation of Purpureocillium lavendulum are regulated by nitrogen source and histone H3K14 acetylation.</title>
        <authorList>
            <person name="Tang P."/>
            <person name="Han J."/>
            <person name="Zhang C."/>
            <person name="Tang P."/>
            <person name="Qi F."/>
            <person name="Zhang K."/>
            <person name="Liang L."/>
        </authorList>
    </citation>
    <scope>NUCLEOTIDE SEQUENCE</scope>
    <source>
        <strain evidence="6">YMF1.00683</strain>
    </source>
</reference>
<dbReference type="Pfam" id="PF00170">
    <property type="entry name" value="bZIP_1"/>
    <property type="match status" value="1"/>
</dbReference>
<feature type="compositionally biased region" description="Basic and acidic residues" evidence="4">
    <location>
        <begin position="187"/>
        <end position="224"/>
    </location>
</feature>
<evidence type="ECO:0000256" key="3">
    <source>
        <dbReference type="ARBA" id="ARBA00023163"/>
    </source>
</evidence>
<comment type="caution">
    <text evidence="6">The sequence shown here is derived from an EMBL/GenBank/DDBJ whole genome shotgun (WGS) entry which is preliminary data.</text>
</comment>
<keyword evidence="2" id="KW-0238">DNA-binding</keyword>
<dbReference type="InterPro" id="IPR000837">
    <property type="entry name" value="AP-1"/>
</dbReference>
<feature type="compositionally biased region" description="Basic residues" evidence="4">
    <location>
        <begin position="141"/>
        <end position="151"/>
    </location>
</feature>
<feature type="domain" description="BZIP" evidence="5">
    <location>
        <begin position="188"/>
        <end position="251"/>
    </location>
</feature>
<evidence type="ECO:0000256" key="2">
    <source>
        <dbReference type="ARBA" id="ARBA00023125"/>
    </source>
</evidence>
<name>A0AB34FU27_9HYPO</name>
<dbReference type="SMART" id="SM00338">
    <property type="entry name" value="BRLZ"/>
    <property type="match status" value="1"/>
</dbReference>
<dbReference type="EMBL" id="JAQHRD010000004">
    <property type="protein sequence ID" value="KAJ6442321.1"/>
    <property type="molecule type" value="Genomic_DNA"/>
</dbReference>
<dbReference type="GO" id="GO:0000981">
    <property type="term" value="F:DNA-binding transcription factor activity, RNA polymerase II-specific"/>
    <property type="evidence" value="ECO:0007669"/>
    <property type="project" value="TreeGrafter"/>
</dbReference>
<dbReference type="SUPFAM" id="SSF57959">
    <property type="entry name" value="Leucine zipper domain"/>
    <property type="match status" value="1"/>
</dbReference>
<feature type="compositionally biased region" description="Low complexity" evidence="4">
    <location>
        <begin position="152"/>
        <end position="163"/>
    </location>
</feature>
<feature type="compositionally biased region" description="Polar residues" evidence="4">
    <location>
        <begin position="112"/>
        <end position="139"/>
    </location>
</feature>
<gene>
    <name evidence="6" type="ORF">O9K51_05878</name>
</gene>